<evidence type="ECO:0000256" key="2">
    <source>
        <dbReference type="ARBA" id="ARBA00009105"/>
    </source>
</evidence>
<keyword evidence="5" id="KW-0812">Transmembrane</keyword>
<name>A0A485L5J2_9STRA</name>
<proteinExistence type="inferred from homology"/>
<keyword evidence="9" id="KW-0325">Glycoprotein</keyword>
<dbReference type="Pfam" id="PF11051">
    <property type="entry name" value="Mannosyl_trans3"/>
    <property type="match status" value="1"/>
</dbReference>
<dbReference type="InterPro" id="IPR029044">
    <property type="entry name" value="Nucleotide-diphossugar_trans"/>
</dbReference>
<evidence type="ECO:0000256" key="8">
    <source>
        <dbReference type="ARBA" id="ARBA00023136"/>
    </source>
</evidence>
<reference evidence="10" key="2">
    <citation type="submission" date="2019-06" db="EMBL/GenBank/DDBJ databases">
        <title>Genomics analysis of Aphanomyces spp. identifies a new class of oomycete effector associated with host adaptation.</title>
        <authorList>
            <person name="Gaulin E."/>
        </authorList>
    </citation>
    <scope>NUCLEOTIDE SEQUENCE</scope>
    <source>
        <strain evidence="10">CBS 578.67</strain>
    </source>
</reference>
<dbReference type="SUPFAM" id="SSF53448">
    <property type="entry name" value="Nucleotide-diphospho-sugar transferases"/>
    <property type="match status" value="1"/>
</dbReference>
<sequence>MTSSHSFPTMRVLFLVGLALWGCFFLVQQASLSSFEQSFRHTEVHTVVPPRNETRGIIICVHDRLVPMTLSLVQEVRRLGNKDPIHMYHCENELSQLSRETILAVDWTVEFHDACVDLVATGKLRQDQVHHFHSYWLKPLALIHSQLDHVMLLDTDVMLFHNPDLLWDIQGYKDTGTLFFRDREIIIRQFLTDLVDVNGTERLALHVLFDTFDYDKFNLPRRPSQMLLESLAWKGDAAHEQDSSITLIHKSKAPLAMDVLFHLLTEEIHRHQPIFTHGDKELFWLAYELSQLPYFFSPWANSGSARPGDVEKHPETLCGDLVQWIPDARYQSVLLHINGAFIFNPFAPHLDELPDMEARRQKLLADLPTHVSKQRVRSKALVRAHDPDNLWPDICLYKRGSEPIREQDMEAMRRKINNSFDIAIEMERKTHEATQP</sequence>
<accession>A0A485L5J2</accession>
<evidence type="ECO:0000256" key="1">
    <source>
        <dbReference type="ARBA" id="ARBA00004606"/>
    </source>
</evidence>
<protein>
    <submittedName>
        <fullName evidence="11">Aste57867_15914 protein</fullName>
    </submittedName>
</protein>
<evidence type="ECO:0000256" key="6">
    <source>
        <dbReference type="ARBA" id="ARBA00022968"/>
    </source>
</evidence>
<keyword evidence="6" id="KW-0735">Signal-anchor</keyword>
<dbReference type="GO" id="GO:0005794">
    <property type="term" value="C:Golgi apparatus"/>
    <property type="evidence" value="ECO:0007669"/>
    <property type="project" value="TreeGrafter"/>
</dbReference>
<dbReference type="EMBL" id="CAADRA010005793">
    <property type="protein sequence ID" value="VFT92700.1"/>
    <property type="molecule type" value="Genomic_DNA"/>
</dbReference>
<evidence type="ECO:0000256" key="7">
    <source>
        <dbReference type="ARBA" id="ARBA00022989"/>
    </source>
</evidence>
<dbReference type="GO" id="GO:0006493">
    <property type="term" value="P:protein O-linked glycosylation"/>
    <property type="evidence" value="ECO:0007669"/>
    <property type="project" value="TreeGrafter"/>
</dbReference>
<dbReference type="GO" id="GO:0016020">
    <property type="term" value="C:membrane"/>
    <property type="evidence" value="ECO:0007669"/>
    <property type="project" value="UniProtKB-SubCell"/>
</dbReference>
<dbReference type="AlphaFoldDB" id="A0A485L5J2"/>
<dbReference type="Proteomes" id="UP000332933">
    <property type="component" value="Unassembled WGS sequence"/>
</dbReference>
<evidence type="ECO:0000313" key="11">
    <source>
        <dbReference type="EMBL" id="VFT92700.1"/>
    </source>
</evidence>
<reference evidence="11 12" key="1">
    <citation type="submission" date="2019-03" db="EMBL/GenBank/DDBJ databases">
        <authorList>
            <person name="Gaulin E."/>
            <person name="Dumas B."/>
        </authorList>
    </citation>
    <scope>NUCLEOTIDE SEQUENCE [LARGE SCALE GENOMIC DNA]</scope>
    <source>
        <strain evidence="11">CBS 568.67</strain>
    </source>
</reference>
<dbReference type="InterPro" id="IPR022751">
    <property type="entry name" value="Alpha_mannosyltransferase"/>
</dbReference>
<keyword evidence="4" id="KW-0808">Transferase</keyword>
<evidence type="ECO:0000313" key="10">
    <source>
        <dbReference type="EMBL" id="KAF0693062.1"/>
    </source>
</evidence>
<dbReference type="GO" id="GO:0000033">
    <property type="term" value="F:alpha-1,3-mannosyltransferase activity"/>
    <property type="evidence" value="ECO:0007669"/>
    <property type="project" value="TreeGrafter"/>
</dbReference>
<dbReference type="PANTHER" id="PTHR31392">
    <property type="entry name" value="ALPHA-1,3-MANNOSYLTRANSFERASE MNN1-RELATED"/>
    <property type="match status" value="1"/>
</dbReference>
<comment type="subcellular location">
    <subcellularLocation>
        <location evidence="1">Membrane</location>
        <topology evidence="1">Single-pass type II membrane protein</topology>
    </subcellularLocation>
</comment>
<evidence type="ECO:0000256" key="5">
    <source>
        <dbReference type="ARBA" id="ARBA00022692"/>
    </source>
</evidence>
<evidence type="ECO:0000256" key="9">
    <source>
        <dbReference type="ARBA" id="ARBA00023180"/>
    </source>
</evidence>
<organism evidence="11 12">
    <name type="scientific">Aphanomyces stellatus</name>
    <dbReference type="NCBI Taxonomy" id="120398"/>
    <lineage>
        <taxon>Eukaryota</taxon>
        <taxon>Sar</taxon>
        <taxon>Stramenopiles</taxon>
        <taxon>Oomycota</taxon>
        <taxon>Saprolegniomycetes</taxon>
        <taxon>Saprolegniales</taxon>
        <taxon>Verrucalvaceae</taxon>
        <taxon>Aphanomyces</taxon>
    </lineage>
</organism>
<keyword evidence="7" id="KW-1133">Transmembrane helix</keyword>
<gene>
    <name evidence="11" type="primary">Aste57867_15914</name>
    <name evidence="10" type="ORF">As57867_015858</name>
    <name evidence="11" type="ORF">ASTE57867_15914</name>
</gene>
<evidence type="ECO:0000256" key="4">
    <source>
        <dbReference type="ARBA" id="ARBA00022679"/>
    </source>
</evidence>
<keyword evidence="3" id="KW-0328">Glycosyltransferase</keyword>
<evidence type="ECO:0000313" key="12">
    <source>
        <dbReference type="Proteomes" id="UP000332933"/>
    </source>
</evidence>
<keyword evidence="8" id="KW-0472">Membrane</keyword>
<dbReference type="Gene3D" id="3.90.550.10">
    <property type="entry name" value="Spore Coat Polysaccharide Biosynthesis Protein SpsA, Chain A"/>
    <property type="match status" value="1"/>
</dbReference>
<dbReference type="EMBL" id="VJMH01005772">
    <property type="protein sequence ID" value="KAF0693062.1"/>
    <property type="molecule type" value="Genomic_DNA"/>
</dbReference>
<dbReference type="OrthoDB" id="430354at2759"/>
<comment type="similarity">
    <text evidence="2">Belongs to the MNN1/MNT family.</text>
</comment>
<dbReference type="PANTHER" id="PTHR31392:SF1">
    <property type="entry name" value="ALPHA-1,3-MANNOSYLTRANSFERASE MNN1-RELATED"/>
    <property type="match status" value="1"/>
</dbReference>
<evidence type="ECO:0000256" key="3">
    <source>
        <dbReference type="ARBA" id="ARBA00022676"/>
    </source>
</evidence>
<keyword evidence="12" id="KW-1185">Reference proteome</keyword>